<comment type="similarity">
    <text evidence="1">Belongs to the prefoldin subunit alpha family.</text>
</comment>
<dbReference type="PANTHER" id="PTHR12409:SF0">
    <property type="entry name" value="PREFOLDIN SUBUNIT 3"/>
    <property type="match status" value="1"/>
</dbReference>
<evidence type="ECO:0000256" key="2">
    <source>
        <dbReference type="ARBA" id="ARBA00023186"/>
    </source>
</evidence>
<dbReference type="InterPro" id="IPR009053">
    <property type="entry name" value="Prefoldin"/>
</dbReference>
<evidence type="ECO:0000313" key="3">
    <source>
        <dbReference type="EMBL" id="RZC04381.1"/>
    </source>
</evidence>
<accession>A0A445K0Z1</accession>
<comment type="caution">
    <text evidence="3">The sequence shown here is derived from an EMBL/GenBank/DDBJ whole genome shotgun (WGS) entry which is preliminary data.</text>
</comment>
<dbReference type="GO" id="GO:0006457">
    <property type="term" value="P:protein folding"/>
    <property type="evidence" value="ECO:0007669"/>
    <property type="project" value="InterPro"/>
</dbReference>
<protein>
    <submittedName>
        <fullName evidence="3">Putative prefoldin subunit 3</fullName>
    </submittedName>
</protein>
<dbReference type="GO" id="GO:0016272">
    <property type="term" value="C:prefoldin complex"/>
    <property type="evidence" value="ECO:0007669"/>
    <property type="project" value="InterPro"/>
</dbReference>
<dbReference type="Gene3D" id="1.10.287.370">
    <property type="match status" value="1"/>
</dbReference>
<dbReference type="PANTHER" id="PTHR12409">
    <property type="entry name" value="PREFOLDIN SUBUNIT 3"/>
    <property type="match status" value="1"/>
</dbReference>
<dbReference type="GO" id="GO:0007017">
    <property type="term" value="P:microtubule-based process"/>
    <property type="evidence" value="ECO:0007669"/>
    <property type="project" value="TreeGrafter"/>
</dbReference>
<dbReference type="GO" id="GO:0007021">
    <property type="term" value="P:tubulin complex assembly"/>
    <property type="evidence" value="ECO:0007669"/>
    <property type="project" value="TreeGrafter"/>
</dbReference>
<dbReference type="InterPro" id="IPR016655">
    <property type="entry name" value="PFD3"/>
</dbReference>
<proteinExistence type="inferred from homology"/>
<name>A0A445K0Z1_GLYSO</name>
<keyword evidence="2" id="KW-0143">Chaperone</keyword>
<keyword evidence="4" id="KW-1185">Reference proteome</keyword>
<gene>
    <name evidence="3" type="ORF">D0Y65_018806</name>
</gene>
<reference evidence="3 4" key="1">
    <citation type="submission" date="2018-09" db="EMBL/GenBank/DDBJ databases">
        <title>A high-quality reference genome of wild soybean provides a powerful tool to mine soybean genomes.</title>
        <authorList>
            <person name="Xie M."/>
            <person name="Chung C.Y.L."/>
            <person name="Li M.-W."/>
            <person name="Wong F.-L."/>
            <person name="Chan T.-F."/>
            <person name="Lam H.-M."/>
        </authorList>
    </citation>
    <scope>NUCLEOTIDE SEQUENCE [LARGE SCALE GENOMIC DNA]</scope>
    <source>
        <strain evidence="4">cv. W05</strain>
        <tissue evidence="3">Hypocotyl of etiolated seedlings</tissue>
    </source>
</reference>
<dbReference type="SUPFAM" id="SSF46579">
    <property type="entry name" value="Prefoldin"/>
    <property type="match status" value="1"/>
</dbReference>
<sequence>MAAVAASSSSGTERDSGTLNKYWLSTIAYKSKTSLLRFLSNNANCIILLAPVTMAKIPDIEKCLDVVATLQAKRGTGELFVVFHEAVDGPGCGLVALTITFALFIDPIPYNSNDNNNQAFSHCERFLQKTAHFAFGIYLCNWLSWLVFARKNHAQYWFSSNDLKALTADFEVSEEKYSQARIEETDSVCLWLGAIVMLEYSLEEVLPLASCEFTVQATDLLQKNLDNV</sequence>
<dbReference type="AlphaFoldDB" id="A0A445K0Z1"/>
<dbReference type="GO" id="GO:0015631">
    <property type="term" value="F:tubulin binding"/>
    <property type="evidence" value="ECO:0007669"/>
    <property type="project" value="TreeGrafter"/>
</dbReference>
<dbReference type="Pfam" id="PF02996">
    <property type="entry name" value="Prefoldin"/>
    <property type="match status" value="1"/>
</dbReference>
<organism evidence="3 4">
    <name type="scientific">Glycine soja</name>
    <name type="common">Wild soybean</name>
    <dbReference type="NCBI Taxonomy" id="3848"/>
    <lineage>
        <taxon>Eukaryota</taxon>
        <taxon>Viridiplantae</taxon>
        <taxon>Streptophyta</taxon>
        <taxon>Embryophyta</taxon>
        <taxon>Tracheophyta</taxon>
        <taxon>Spermatophyta</taxon>
        <taxon>Magnoliopsida</taxon>
        <taxon>eudicotyledons</taxon>
        <taxon>Gunneridae</taxon>
        <taxon>Pentapetalae</taxon>
        <taxon>rosids</taxon>
        <taxon>fabids</taxon>
        <taxon>Fabales</taxon>
        <taxon>Fabaceae</taxon>
        <taxon>Papilionoideae</taxon>
        <taxon>50 kb inversion clade</taxon>
        <taxon>NPAAA clade</taxon>
        <taxon>indigoferoid/millettioid clade</taxon>
        <taxon>Phaseoleae</taxon>
        <taxon>Glycine</taxon>
        <taxon>Glycine subgen. Soja</taxon>
    </lineage>
</organism>
<dbReference type="GO" id="GO:0009409">
    <property type="term" value="P:response to cold"/>
    <property type="evidence" value="ECO:0007669"/>
    <property type="project" value="UniProtKB-ARBA"/>
</dbReference>
<dbReference type="GO" id="GO:0005737">
    <property type="term" value="C:cytoplasm"/>
    <property type="evidence" value="ECO:0007669"/>
    <property type="project" value="TreeGrafter"/>
</dbReference>
<evidence type="ECO:0000256" key="1">
    <source>
        <dbReference type="ARBA" id="ARBA00010048"/>
    </source>
</evidence>
<dbReference type="Proteomes" id="UP000289340">
    <property type="component" value="Chromosome 7"/>
</dbReference>
<dbReference type="InterPro" id="IPR004127">
    <property type="entry name" value="Prefoldin_subunit_alpha"/>
</dbReference>
<evidence type="ECO:0000313" key="4">
    <source>
        <dbReference type="Proteomes" id="UP000289340"/>
    </source>
</evidence>
<dbReference type="EMBL" id="QZWG01000007">
    <property type="protein sequence ID" value="RZC04381.1"/>
    <property type="molecule type" value="Genomic_DNA"/>
</dbReference>